<dbReference type="PANTHER" id="PTHR34222">
    <property type="entry name" value="GAG_PRE-INTEGRS DOMAIN-CONTAINING PROTEIN"/>
    <property type="match status" value="1"/>
</dbReference>
<name>A0A438CVP2_VITVI</name>
<evidence type="ECO:0000313" key="3">
    <source>
        <dbReference type="EMBL" id="RVW27275.1"/>
    </source>
</evidence>
<reference evidence="3 4" key="1">
    <citation type="journal article" date="2018" name="PLoS Genet.">
        <title>Population sequencing reveals clonal diversity and ancestral inbreeding in the grapevine cultivar Chardonnay.</title>
        <authorList>
            <person name="Roach M.J."/>
            <person name="Johnson D.L."/>
            <person name="Bohlmann J."/>
            <person name="van Vuuren H.J."/>
            <person name="Jones S.J."/>
            <person name="Pretorius I.S."/>
            <person name="Schmidt S.A."/>
            <person name="Borneman A.R."/>
        </authorList>
    </citation>
    <scope>NUCLEOTIDE SEQUENCE [LARGE SCALE GENOMIC DNA]</scope>
    <source>
        <strain evidence="4">cv. Chardonnay</strain>
        <tissue evidence="3">Leaf</tissue>
    </source>
</reference>
<sequence length="341" mass="37357">MKQGTMSVTQYNTELQNIWQELDLFYESDLGCEDCCLKQKRMIEKEGVFEFLAGLNRELDEVRGRILSRSPFPSINDAFAERTKAMESNENACGATIATVPGILVTLAGKFTESQQTGHQGDNQKVEDSKPQTSTSDPNINFNKSEGSESATIRLNKEQIEQLYKLLNQSSLTRMNGDSNIGSCSVAQKGTFLTALNAARTKGMVWIVDSGASNHMTGTTKVFSSYIPSNDGQKIKIADGTLSSVAGKGTVSFSDSLELNSVFYVLNLSCNLLSVRKLTKDLNCTAKFFPSCCEFQDLSSGRTIGKAWECDGLYYYEDSAMENGQANAASSELGSFLVMMK</sequence>
<dbReference type="Proteomes" id="UP000288805">
    <property type="component" value="Unassembled WGS sequence"/>
</dbReference>
<feature type="domain" description="Retrovirus-related Pol polyprotein from transposon TNT 1-94-like beta-barrel" evidence="2">
    <location>
        <begin position="206"/>
        <end position="280"/>
    </location>
</feature>
<evidence type="ECO:0000313" key="4">
    <source>
        <dbReference type="Proteomes" id="UP000288805"/>
    </source>
</evidence>
<feature type="region of interest" description="Disordered" evidence="1">
    <location>
        <begin position="114"/>
        <end position="150"/>
    </location>
</feature>
<gene>
    <name evidence="3" type="primary">RE2_99</name>
    <name evidence="3" type="ORF">CK203_103084</name>
</gene>
<protein>
    <submittedName>
        <fullName evidence="3">Retrovirus-related Pol polyprotein from transposon RE2</fullName>
    </submittedName>
</protein>
<dbReference type="AlphaFoldDB" id="A0A438CVP2"/>
<dbReference type="PANTHER" id="PTHR34222:SF40">
    <property type="match status" value="1"/>
</dbReference>
<evidence type="ECO:0000256" key="1">
    <source>
        <dbReference type="SAM" id="MobiDB-lite"/>
    </source>
</evidence>
<dbReference type="Pfam" id="PF22936">
    <property type="entry name" value="Pol_BBD"/>
    <property type="match status" value="1"/>
</dbReference>
<feature type="compositionally biased region" description="Polar residues" evidence="1">
    <location>
        <begin position="131"/>
        <end position="150"/>
    </location>
</feature>
<dbReference type="EMBL" id="QGNW01001960">
    <property type="protein sequence ID" value="RVW27275.1"/>
    <property type="molecule type" value="Genomic_DNA"/>
</dbReference>
<accession>A0A438CVP2</accession>
<evidence type="ECO:0000259" key="2">
    <source>
        <dbReference type="Pfam" id="PF22936"/>
    </source>
</evidence>
<dbReference type="InterPro" id="IPR054722">
    <property type="entry name" value="PolX-like_BBD"/>
</dbReference>
<comment type="caution">
    <text evidence="3">The sequence shown here is derived from an EMBL/GenBank/DDBJ whole genome shotgun (WGS) entry which is preliminary data.</text>
</comment>
<organism evidence="3 4">
    <name type="scientific">Vitis vinifera</name>
    <name type="common">Grape</name>
    <dbReference type="NCBI Taxonomy" id="29760"/>
    <lineage>
        <taxon>Eukaryota</taxon>
        <taxon>Viridiplantae</taxon>
        <taxon>Streptophyta</taxon>
        <taxon>Embryophyta</taxon>
        <taxon>Tracheophyta</taxon>
        <taxon>Spermatophyta</taxon>
        <taxon>Magnoliopsida</taxon>
        <taxon>eudicotyledons</taxon>
        <taxon>Gunneridae</taxon>
        <taxon>Pentapetalae</taxon>
        <taxon>rosids</taxon>
        <taxon>Vitales</taxon>
        <taxon>Vitaceae</taxon>
        <taxon>Viteae</taxon>
        <taxon>Vitis</taxon>
    </lineage>
</organism>
<proteinExistence type="predicted"/>